<feature type="binding site" description="covalent" evidence="8">
    <location>
        <position position="273"/>
    </location>
    <ligand>
        <name>heme c</name>
        <dbReference type="ChEBI" id="CHEBI:61717"/>
        <label>2</label>
    </ligand>
</feature>
<evidence type="ECO:0000256" key="2">
    <source>
        <dbReference type="ARBA" id="ARBA00022617"/>
    </source>
</evidence>
<dbReference type="PANTHER" id="PTHR30600">
    <property type="entry name" value="CYTOCHROME C PEROXIDASE-RELATED"/>
    <property type="match status" value="1"/>
</dbReference>
<keyword evidence="3 9" id="KW-0479">Metal-binding</keyword>
<comment type="cofactor">
    <cofactor evidence="8">
        <name>heme</name>
        <dbReference type="ChEBI" id="CHEBI:30413"/>
    </cofactor>
    <text evidence="8">Binds 2 heme groups.</text>
</comment>
<evidence type="ECO:0000256" key="3">
    <source>
        <dbReference type="ARBA" id="ARBA00022723"/>
    </source>
</evidence>
<dbReference type="EMBL" id="FXBL01000004">
    <property type="protein sequence ID" value="SMH49685.1"/>
    <property type="molecule type" value="Genomic_DNA"/>
</dbReference>
<dbReference type="SUPFAM" id="SSF46626">
    <property type="entry name" value="Cytochrome c"/>
    <property type="match status" value="2"/>
</dbReference>
<dbReference type="RefSeq" id="WP_085465724.1">
    <property type="nucleotide sequence ID" value="NZ_FXBL01000004.1"/>
</dbReference>
<dbReference type="InterPro" id="IPR051395">
    <property type="entry name" value="Cytochrome_c_Peroxidase/MauG"/>
</dbReference>
<dbReference type="GO" id="GO:0004130">
    <property type="term" value="F:cytochrome-c peroxidase activity"/>
    <property type="evidence" value="ECO:0007669"/>
    <property type="project" value="TreeGrafter"/>
</dbReference>
<organism evidence="11 12">
    <name type="scientific">Mesorhizobium australicum</name>
    <dbReference type="NCBI Taxonomy" id="536018"/>
    <lineage>
        <taxon>Bacteria</taxon>
        <taxon>Pseudomonadati</taxon>
        <taxon>Pseudomonadota</taxon>
        <taxon>Alphaproteobacteria</taxon>
        <taxon>Hyphomicrobiales</taxon>
        <taxon>Phyllobacteriaceae</taxon>
        <taxon>Mesorhizobium</taxon>
    </lineage>
</organism>
<evidence type="ECO:0000256" key="7">
    <source>
        <dbReference type="ARBA" id="ARBA00023004"/>
    </source>
</evidence>
<dbReference type="AlphaFoldDB" id="A0A1X7PGM4"/>
<feature type="binding site" description="axial binding residue" evidence="9">
    <location>
        <position position="92"/>
    </location>
    <ligand>
        <name>heme c</name>
        <dbReference type="ChEBI" id="CHEBI:61717"/>
        <label>1</label>
    </ligand>
    <ligandPart>
        <name>Fe</name>
        <dbReference type="ChEBI" id="CHEBI:18248"/>
    </ligandPart>
</feature>
<dbReference type="InterPro" id="IPR004852">
    <property type="entry name" value="Di-haem_cyt_c_peroxidsae"/>
</dbReference>
<keyword evidence="11" id="KW-0575">Peroxidase</keyword>
<evidence type="ECO:0000256" key="6">
    <source>
        <dbReference type="ARBA" id="ARBA00023002"/>
    </source>
</evidence>
<proteinExistence type="predicted"/>
<keyword evidence="2 8" id="KW-0349">Heme</keyword>
<evidence type="ECO:0000256" key="9">
    <source>
        <dbReference type="PIRSR" id="PIRSR000294-2"/>
    </source>
</evidence>
<feature type="binding site" description="axial binding residue" evidence="9">
    <location>
        <position position="274"/>
    </location>
    <ligand>
        <name>heme c</name>
        <dbReference type="ChEBI" id="CHEBI:61717"/>
        <label>2</label>
    </ligand>
    <ligandPart>
        <name>Fe</name>
        <dbReference type="ChEBI" id="CHEBI:18248"/>
    </ligandPart>
</feature>
<keyword evidence="12" id="KW-1185">Reference proteome</keyword>
<evidence type="ECO:0000256" key="8">
    <source>
        <dbReference type="PIRSR" id="PIRSR000294-1"/>
    </source>
</evidence>
<protein>
    <submittedName>
        <fullName evidence="11">Cytochrome c peroxidase</fullName>
    </submittedName>
</protein>
<dbReference type="GO" id="GO:0046872">
    <property type="term" value="F:metal ion binding"/>
    <property type="evidence" value="ECO:0007669"/>
    <property type="project" value="UniProtKB-KW"/>
</dbReference>
<keyword evidence="7 9" id="KW-0408">Iron</keyword>
<reference evidence="11 12" key="1">
    <citation type="submission" date="2017-04" db="EMBL/GenBank/DDBJ databases">
        <authorList>
            <person name="Afonso C.L."/>
            <person name="Miller P.J."/>
            <person name="Scott M.A."/>
            <person name="Spackman E."/>
            <person name="Goraichik I."/>
            <person name="Dimitrov K.M."/>
            <person name="Suarez D.L."/>
            <person name="Swayne D.E."/>
        </authorList>
    </citation>
    <scope>NUCLEOTIDE SEQUENCE [LARGE SCALE GENOMIC DNA]</scope>
    <source>
        <strain evidence="11 12">B5P</strain>
    </source>
</reference>
<dbReference type="Pfam" id="PF03150">
    <property type="entry name" value="CCP_MauG"/>
    <property type="match status" value="1"/>
</dbReference>
<evidence type="ECO:0000256" key="1">
    <source>
        <dbReference type="ARBA" id="ARBA00004418"/>
    </source>
</evidence>
<dbReference type="InterPro" id="IPR036909">
    <property type="entry name" value="Cyt_c-like_dom_sf"/>
</dbReference>
<comment type="subcellular location">
    <subcellularLocation>
        <location evidence="1">Periplasm</location>
    </subcellularLocation>
</comment>
<keyword evidence="4" id="KW-0732">Signal</keyword>
<comment type="PTM">
    <text evidence="8">Binds 2 heme groups per subunit.</text>
</comment>
<dbReference type="GO" id="GO:0009055">
    <property type="term" value="F:electron transfer activity"/>
    <property type="evidence" value="ECO:0007669"/>
    <property type="project" value="InterPro"/>
</dbReference>
<feature type="binding site" description="covalent" evidence="8">
    <location>
        <position position="88"/>
    </location>
    <ligand>
        <name>heme c</name>
        <dbReference type="ChEBI" id="CHEBI:61717"/>
        <label>1</label>
    </ligand>
</feature>
<evidence type="ECO:0000256" key="5">
    <source>
        <dbReference type="ARBA" id="ARBA00022764"/>
    </source>
</evidence>
<evidence type="ECO:0000259" key="10">
    <source>
        <dbReference type="PROSITE" id="PS51007"/>
    </source>
</evidence>
<sequence length="415" mass="44668">MSRSISASSAFRGALSGIAIAGLGIIAGCSGEEFSETERATIASLSLDALPPLPADPSNRFADDRLAAAFGATLFFEPRLSGHGDVSCSTCHQVDRQFQDDLPLARGVGVTDRRTMPLAGVAWSPWQFWDGRKDSLWAQALGPLEDAREHAGNRTAYAHFISASLNERYERIFGPLPDLSDVPPNAGPLGSAAERTAWEAISEPKRAEIDAVFANIGKSLAAFERSIRHEETRFDRFAKAFAAGETPQGDAAFDETEKLGLKLFIGRANCVTCHAGPRFTDDHFHNTGVPQPPDLPEDVGRAAGIAKALADPFNCLGRYSDARPEQCGELRFVAKDDPLMVRAFKTPSLRGAVSRPPYMHSGQIATIGDVIEHYATAPRPPKGESELQPLTLSEREKNALAAFLKTLDVGASPSN</sequence>
<accession>A0A1X7PGM4</accession>
<dbReference type="PIRSF" id="PIRSF000294">
    <property type="entry name" value="Cytochrome-c_peroxidase"/>
    <property type="match status" value="1"/>
</dbReference>
<dbReference type="GO" id="GO:0042597">
    <property type="term" value="C:periplasmic space"/>
    <property type="evidence" value="ECO:0007669"/>
    <property type="project" value="UniProtKB-SubCell"/>
</dbReference>
<dbReference type="GO" id="GO:0020037">
    <property type="term" value="F:heme binding"/>
    <property type="evidence" value="ECO:0007669"/>
    <property type="project" value="InterPro"/>
</dbReference>
<feature type="domain" description="Cytochrome c" evidence="10">
    <location>
        <begin position="244"/>
        <end position="408"/>
    </location>
</feature>
<feature type="binding site" description="covalent" evidence="8">
    <location>
        <position position="91"/>
    </location>
    <ligand>
        <name>heme c</name>
        <dbReference type="ChEBI" id="CHEBI:61717"/>
        <label>1</label>
    </ligand>
</feature>
<name>A0A1X7PGM4_9HYPH</name>
<dbReference type="Gene3D" id="1.10.760.10">
    <property type="entry name" value="Cytochrome c-like domain"/>
    <property type="match status" value="2"/>
</dbReference>
<dbReference type="PROSITE" id="PS51007">
    <property type="entry name" value="CYTC"/>
    <property type="match status" value="1"/>
</dbReference>
<evidence type="ECO:0000313" key="11">
    <source>
        <dbReference type="EMBL" id="SMH49685.1"/>
    </source>
</evidence>
<dbReference type="InterPro" id="IPR009056">
    <property type="entry name" value="Cyt_c-like_dom"/>
</dbReference>
<evidence type="ECO:0000313" key="12">
    <source>
        <dbReference type="Proteomes" id="UP000193083"/>
    </source>
</evidence>
<dbReference type="PROSITE" id="PS51257">
    <property type="entry name" value="PROKAR_LIPOPROTEIN"/>
    <property type="match status" value="1"/>
</dbReference>
<dbReference type="InterPro" id="IPR026259">
    <property type="entry name" value="MauG/Cytc_peroxidase"/>
</dbReference>
<dbReference type="Proteomes" id="UP000193083">
    <property type="component" value="Unassembled WGS sequence"/>
</dbReference>
<keyword evidence="5" id="KW-0574">Periplasm</keyword>
<dbReference type="PANTHER" id="PTHR30600:SF10">
    <property type="entry name" value="BLL6722 PROTEIN"/>
    <property type="match status" value="1"/>
</dbReference>
<dbReference type="OrthoDB" id="9805202at2"/>
<keyword evidence="6" id="KW-0560">Oxidoreductase</keyword>
<evidence type="ECO:0000256" key="4">
    <source>
        <dbReference type="ARBA" id="ARBA00022729"/>
    </source>
</evidence>
<gene>
    <name evidence="11" type="ORF">SAMN02982922_3981</name>
</gene>
<feature type="binding site" description="covalent" evidence="8">
    <location>
        <position position="270"/>
    </location>
    <ligand>
        <name>heme c</name>
        <dbReference type="ChEBI" id="CHEBI:61717"/>
        <label>2</label>
    </ligand>
</feature>